<feature type="region of interest" description="Disordered" evidence="1">
    <location>
        <begin position="319"/>
        <end position="347"/>
    </location>
</feature>
<feature type="signal peptide" evidence="2">
    <location>
        <begin position="1"/>
        <end position="20"/>
    </location>
</feature>
<comment type="caution">
    <text evidence="3">The sequence shown here is derived from an EMBL/GenBank/DDBJ whole genome shotgun (WGS) entry which is preliminary data.</text>
</comment>
<sequence>MRLAYSTAAVLVAVFASSHAMPTGVDANALPESDVSPVARVTDGGAYDADTQRLLRESFDDDDSALDLNPEERIDSTRISEAAAPITEKIASKGWRLNAVDALAEQKAFNQLAFAKFQAKHKILAKPFEWWFGFWKWLVRNPLVGKLLRPLKDHKIDNVQLRDHYKEAMAKYQEILSVRSRLDEWGGKFVVGATKNLNTALDKLSKSERSESIEAGVKTVVKDLDEFKSNLNPYIVEKHAAADGMAAAESAWTKFETWLQDFVKHVDNVKGAFTNVDESKEVAALKTQITGLADHFRGVKKDEFYQIAQLEKPAAAAVPTVKLPDKPLSGSPVESLGTPKDSNPKVE</sequence>
<evidence type="ECO:0000313" key="3">
    <source>
        <dbReference type="EMBL" id="CAI5717040.1"/>
    </source>
</evidence>
<organism evidence="3 4">
    <name type="scientific">Hyaloperonospora brassicae</name>
    <name type="common">Brassica downy mildew</name>
    <name type="synonym">Peronospora brassicae</name>
    <dbReference type="NCBI Taxonomy" id="162125"/>
    <lineage>
        <taxon>Eukaryota</taxon>
        <taxon>Sar</taxon>
        <taxon>Stramenopiles</taxon>
        <taxon>Oomycota</taxon>
        <taxon>Peronosporomycetes</taxon>
        <taxon>Peronosporales</taxon>
        <taxon>Peronosporaceae</taxon>
        <taxon>Hyaloperonospora</taxon>
    </lineage>
</organism>
<dbReference type="AlphaFoldDB" id="A0AAV0T8K9"/>
<evidence type="ECO:0008006" key="5">
    <source>
        <dbReference type="Google" id="ProtNLM"/>
    </source>
</evidence>
<name>A0AAV0T8K9_HYABA</name>
<dbReference type="Proteomes" id="UP001162031">
    <property type="component" value="Unassembled WGS sequence"/>
</dbReference>
<protein>
    <recommendedName>
        <fullName evidence="5">RxLR effector protein</fullName>
    </recommendedName>
</protein>
<evidence type="ECO:0000256" key="2">
    <source>
        <dbReference type="SAM" id="SignalP"/>
    </source>
</evidence>
<accession>A0AAV0T8K9</accession>
<reference evidence="3" key="1">
    <citation type="submission" date="2022-12" db="EMBL/GenBank/DDBJ databases">
        <authorList>
            <person name="Webb A."/>
        </authorList>
    </citation>
    <scope>NUCLEOTIDE SEQUENCE</scope>
    <source>
        <strain evidence="3">Hp1</strain>
    </source>
</reference>
<feature type="chain" id="PRO_5043818809" description="RxLR effector protein" evidence="2">
    <location>
        <begin position="21"/>
        <end position="347"/>
    </location>
</feature>
<keyword evidence="4" id="KW-1185">Reference proteome</keyword>
<evidence type="ECO:0000256" key="1">
    <source>
        <dbReference type="SAM" id="MobiDB-lite"/>
    </source>
</evidence>
<keyword evidence="2" id="KW-0732">Signal</keyword>
<proteinExistence type="predicted"/>
<evidence type="ECO:0000313" key="4">
    <source>
        <dbReference type="Proteomes" id="UP001162031"/>
    </source>
</evidence>
<gene>
    <name evidence="3" type="ORF">HBR001_LOCUS1743</name>
</gene>
<dbReference type="EMBL" id="CANTFL010000174">
    <property type="protein sequence ID" value="CAI5717040.1"/>
    <property type="molecule type" value="Genomic_DNA"/>
</dbReference>